<evidence type="ECO:0000256" key="1">
    <source>
        <dbReference type="ARBA" id="ARBA00001933"/>
    </source>
</evidence>
<dbReference type="CDD" id="cd00609">
    <property type="entry name" value="AAT_like"/>
    <property type="match status" value="1"/>
</dbReference>
<dbReference type="Gene3D" id="3.40.640.10">
    <property type="entry name" value="Type I PLP-dependent aspartate aminotransferase-like (Major domain)"/>
    <property type="match status" value="1"/>
</dbReference>
<dbReference type="PROSITE" id="PS00105">
    <property type="entry name" value="AA_TRANSFER_CLASS_1"/>
    <property type="match status" value="1"/>
</dbReference>
<dbReference type="InterPro" id="IPR004838">
    <property type="entry name" value="NHTrfase_class1_PyrdxlP-BS"/>
</dbReference>
<reference evidence="7" key="1">
    <citation type="submission" date="2018-05" db="EMBL/GenBank/DDBJ databases">
        <authorList>
            <person name="Lanie J.A."/>
            <person name="Ng W.-L."/>
            <person name="Kazmierczak K.M."/>
            <person name="Andrzejewski T.M."/>
            <person name="Davidsen T.M."/>
            <person name="Wayne K.J."/>
            <person name="Tettelin H."/>
            <person name="Glass J.I."/>
            <person name="Rusch D."/>
            <person name="Podicherti R."/>
            <person name="Tsui H.-C.T."/>
            <person name="Winkler M.E."/>
        </authorList>
    </citation>
    <scope>NUCLEOTIDE SEQUENCE</scope>
</reference>
<comment type="similarity">
    <text evidence="2">Belongs to the class-I pyridoxal-phosphate-dependent aminotransferase family.</text>
</comment>
<dbReference type="InterPro" id="IPR015424">
    <property type="entry name" value="PyrdxlP-dep_Trfase"/>
</dbReference>
<dbReference type="Pfam" id="PF00155">
    <property type="entry name" value="Aminotran_1_2"/>
    <property type="match status" value="1"/>
</dbReference>
<gene>
    <name evidence="7" type="ORF">METZ01_LOCUS89056</name>
</gene>
<dbReference type="GO" id="GO:0008483">
    <property type="term" value="F:transaminase activity"/>
    <property type="evidence" value="ECO:0007669"/>
    <property type="project" value="UniProtKB-KW"/>
</dbReference>
<evidence type="ECO:0000256" key="3">
    <source>
        <dbReference type="ARBA" id="ARBA00022576"/>
    </source>
</evidence>
<organism evidence="7">
    <name type="scientific">marine metagenome</name>
    <dbReference type="NCBI Taxonomy" id="408172"/>
    <lineage>
        <taxon>unclassified sequences</taxon>
        <taxon>metagenomes</taxon>
        <taxon>ecological metagenomes</taxon>
    </lineage>
</organism>
<dbReference type="AlphaFoldDB" id="A0A381V759"/>
<evidence type="ECO:0000313" key="7">
    <source>
        <dbReference type="EMBL" id="SVA36202.1"/>
    </source>
</evidence>
<comment type="cofactor">
    <cofactor evidence="1">
        <name>pyridoxal 5'-phosphate</name>
        <dbReference type="ChEBI" id="CHEBI:597326"/>
    </cofactor>
</comment>
<accession>A0A381V759</accession>
<dbReference type="GO" id="GO:0006520">
    <property type="term" value="P:amino acid metabolic process"/>
    <property type="evidence" value="ECO:0007669"/>
    <property type="project" value="InterPro"/>
</dbReference>
<feature type="domain" description="Aminotransferase class I/classII large" evidence="6">
    <location>
        <begin position="9"/>
        <end position="367"/>
    </location>
</feature>
<name>A0A381V759_9ZZZZ</name>
<evidence type="ECO:0000256" key="5">
    <source>
        <dbReference type="ARBA" id="ARBA00022898"/>
    </source>
</evidence>
<dbReference type="InterPro" id="IPR004839">
    <property type="entry name" value="Aminotransferase_I/II_large"/>
</dbReference>
<proteinExistence type="inferred from homology"/>
<keyword evidence="4" id="KW-0808">Transferase</keyword>
<dbReference type="PANTHER" id="PTHR46383">
    <property type="entry name" value="ASPARTATE AMINOTRANSFERASE"/>
    <property type="match status" value="1"/>
</dbReference>
<sequence>MMDLAKSRKDVISLGRGDPDLHTQIEIIDGAIKYFASSTKDHVNPDGSTLGSVRGLPDLRRRIADRFMEEKGIYVDPERELVITNGAQEGLFLALLALVNPGDKVACPDPRYTSYDQAIGACGGNIVSIPTQQDGRFFELKEEDLVRYASDAKLLVFVNPSNPTGSCATAENVRNLAQTAKDLGMIVLSDEIYEDIVFEDHQSLCFWGVDGARDRSVVLSGLSKSYAMTGFRVGFLVGPPAFVDAVSAIKETTSGPCPIFSQYAALAALEMEHDSRPQFLSRYRDRRQVLIDGFDRMKVPYAEHYGGLFFWADMTRFGIGAEEFCYRLLKDVGVLMFPGNSFGESWRNWVRVSLLAPKQSIEEAMDRMIEFVERLEKDD</sequence>
<dbReference type="InterPro" id="IPR015421">
    <property type="entry name" value="PyrdxlP-dep_Trfase_major"/>
</dbReference>
<protein>
    <recommendedName>
        <fullName evidence="6">Aminotransferase class I/classII large domain-containing protein</fullName>
    </recommendedName>
</protein>
<dbReference type="GO" id="GO:0030170">
    <property type="term" value="F:pyridoxal phosphate binding"/>
    <property type="evidence" value="ECO:0007669"/>
    <property type="project" value="InterPro"/>
</dbReference>
<evidence type="ECO:0000256" key="4">
    <source>
        <dbReference type="ARBA" id="ARBA00022679"/>
    </source>
</evidence>
<dbReference type="PANTHER" id="PTHR46383:SF1">
    <property type="entry name" value="ASPARTATE AMINOTRANSFERASE"/>
    <property type="match status" value="1"/>
</dbReference>
<keyword evidence="5" id="KW-0663">Pyridoxal phosphate</keyword>
<dbReference type="SUPFAM" id="SSF53383">
    <property type="entry name" value="PLP-dependent transferases"/>
    <property type="match status" value="1"/>
</dbReference>
<dbReference type="InterPro" id="IPR050596">
    <property type="entry name" value="AspAT/PAT-like"/>
</dbReference>
<keyword evidence="3" id="KW-0032">Aminotransferase</keyword>
<evidence type="ECO:0000256" key="2">
    <source>
        <dbReference type="ARBA" id="ARBA00007441"/>
    </source>
</evidence>
<dbReference type="EMBL" id="UINC01008037">
    <property type="protein sequence ID" value="SVA36202.1"/>
    <property type="molecule type" value="Genomic_DNA"/>
</dbReference>
<evidence type="ECO:0000259" key="6">
    <source>
        <dbReference type="Pfam" id="PF00155"/>
    </source>
</evidence>